<dbReference type="GO" id="GO:0006986">
    <property type="term" value="P:response to unfolded protein"/>
    <property type="evidence" value="ECO:0007669"/>
    <property type="project" value="InterPro"/>
</dbReference>
<feature type="compositionally biased region" description="Basic residues" evidence="1">
    <location>
        <begin position="459"/>
        <end position="473"/>
    </location>
</feature>
<sequence length="473" mass="52689">MESGGYVAATVVEKQGPFPMWKKEGPTWTSCNLNSYNNSNTYPGPGATGTSMKVLMPAYVKMEDKPDTVSLTELSASGVGFHPPPQQQQQQQQLQQMMEIYGSPELMDLDSDFNGSNGIYIAGPIQPISEGFSQPLADQILNPLGIESNRNDLPPPNGNVNYDDTFDDIETDSSSGGVDEDFFNLRNLLVTNNVGQSQQLQQHQQIGLTRGRSLSDGVMQRPRRNLNDRRYSDAGVEHGSFTSGSSSKKARCFWQYNMQSKGPKRDVRPKKINLLRNASDDPHILKQPDDPVFDPVIACDTEWKGISVQHTGKARRGNGNDLTADPKKLCMIGFELDELNENIASVMTALDMQGGKQSARKEKNKLTSRVCRLKKKAQHEANKIKLQGLHQQHKELMRTLTEVRSVMSRKAASLTAGYAVSDSTPVTFMVKMIKEQNLRTSVCGRSLDYVNEQIEKSKDRHGKPLRPGMRQRI</sequence>
<comment type="caution">
    <text evidence="2">The sequence shown here is derived from an EMBL/GenBank/DDBJ whole genome shotgun (WGS) entry which is preliminary data.</text>
</comment>
<reference evidence="3" key="1">
    <citation type="submission" date="2017-01" db="EMBL/GenBank/DDBJ databases">
        <title>Comparative genomics of anhydrobiosis in the tardigrade Hypsibius dujardini.</title>
        <authorList>
            <person name="Yoshida Y."/>
            <person name="Koutsovoulos G."/>
            <person name="Laetsch D."/>
            <person name="Stevens L."/>
            <person name="Kumar S."/>
            <person name="Horikawa D."/>
            <person name="Ishino K."/>
            <person name="Komine S."/>
            <person name="Tomita M."/>
            <person name="Blaxter M."/>
            <person name="Arakawa K."/>
        </authorList>
    </citation>
    <scope>NUCLEOTIDE SEQUENCE [LARGE SCALE GENOMIC DNA]</scope>
    <source>
        <strain evidence="3">Z151</strain>
    </source>
</reference>
<dbReference type="GO" id="GO:0000977">
    <property type="term" value="F:RNA polymerase II transcription regulatory region sequence-specific DNA binding"/>
    <property type="evidence" value="ECO:0007669"/>
    <property type="project" value="TreeGrafter"/>
</dbReference>
<evidence type="ECO:0000256" key="1">
    <source>
        <dbReference type="SAM" id="MobiDB-lite"/>
    </source>
</evidence>
<name>A0A1W0XFE3_HYPEX</name>
<evidence type="ECO:0000313" key="2">
    <source>
        <dbReference type="EMBL" id="OQV26196.1"/>
    </source>
</evidence>
<protein>
    <recommendedName>
        <fullName evidence="4">BZIP domain-containing protein</fullName>
    </recommendedName>
</protein>
<dbReference type="PANTHER" id="PTHR21552:SF2">
    <property type="entry name" value="CREB3 REGULATORY FACTOR"/>
    <property type="match status" value="1"/>
</dbReference>
<gene>
    <name evidence="2" type="ORF">BV898_00315</name>
</gene>
<dbReference type="OrthoDB" id="8931646at2759"/>
<dbReference type="GO" id="GO:0000981">
    <property type="term" value="F:DNA-binding transcription factor activity, RNA polymerase II-specific"/>
    <property type="evidence" value="ECO:0007669"/>
    <property type="project" value="TreeGrafter"/>
</dbReference>
<feature type="region of interest" description="Disordered" evidence="1">
    <location>
        <begin position="454"/>
        <end position="473"/>
    </location>
</feature>
<proteinExistence type="predicted"/>
<dbReference type="EMBL" id="MTYJ01000001">
    <property type="protein sequence ID" value="OQV26196.1"/>
    <property type="molecule type" value="Genomic_DNA"/>
</dbReference>
<dbReference type="Proteomes" id="UP000192578">
    <property type="component" value="Unassembled WGS sequence"/>
</dbReference>
<dbReference type="GO" id="GO:0005634">
    <property type="term" value="C:nucleus"/>
    <property type="evidence" value="ECO:0007669"/>
    <property type="project" value="TreeGrafter"/>
</dbReference>
<dbReference type="CDD" id="cd14809">
    <property type="entry name" value="bZIP_AUREO-like"/>
    <property type="match status" value="1"/>
</dbReference>
<evidence type="ECO:0000313" key="3">
    <source>
        <dbReference type="Proteomes" id="UP000192578"/>
    </source>
</evidence>
<dbReference type="InterPro" id="IPR039165">
    <property type="entry name" value="CREBRF"/>
</dbReference>
<dbReference type="PANTHER" id="PTHR21552">
    <property type="entry name" value="ADULT RETINA PROTEIN"/>
    <property type="match status" value="1"/>
</dbReference>
<keyword evidence="3" id="KW-1185">Reference proteome</keyword>
<dbReference type="AlphaFoldDB" id="A0A1W0XFE3"/>
<organism evidence="2 3">
    <name type="scientific">Hypsibius exemplaris</name>
    <name type="common">Freshwater tardigrade</name>
    <dbReference type="NCBI Taxonomy" id="2072580"/>
    <lineage>
        <taxon>Eukaryota</taxon>
        <taxon>Metazoa</taxon>
        <taxon>Ecdysozoa</taxon>
        <taxon>Tardigrada</taxon>
        <taxon>Eutardigrada</taxon>
        <taxon>Parachela</taxon>
        <taxon>Hypsibioidea</taxon>
        <taxon>Hypsibiidae</taxon>
        <taxon>Hypsibius</taxon>
    </lineage>
</organism>
<feature type="region of interest" description="Disordered" evidence="1">
    <location>
        <begin position="201"/>
        <end position="224"/>
    </location>
</feature>
<evidence type="ECO:0008006" key="4">
    <source>
        <dbReference type="Google" id="ProtNLM"/>
    </source>
</evidence>
<accession>A0A1W0XFE3</accession>